<organism evidence="3 4">
    <name type="scientific">Yoonia vestfoldensis</name>
    <dbReference type="NCBI Taxonomy" id="245188"/>
    <lineage>
        <taxon>Bacteria</taxon>
        <taxon>Pseudomonadati</taxon>
        <taxon>Pseudomonadota</taxon>
        <taxon>Alphaproteobacteria</taxon>
        <taxon>Rhodobacterales</taxon>
        <taxon>Paracoccaceae</taxon>
        <taxon>Yoonia</taxon>
    </lineage>
</organism>
<keyword evidence="2" id="KW-1133">Transmembrane helix</keyword>
<name>A0A1Y0EC86_9RHOB</name>
<gene>
    <name evidence="3" type="ORF">LOKVESSMR4R_01901</name>
</gene>
<dbReference type="OrthoDB" id="7688830at2"/>
<evidence type="ECO:0000256" key="1">
    <source>
        <dbReference type="SAM" id="Coils"/>
    </source>
</evidence>
<dbReference type="KEGG" id="lvs:LOKVESSMR4R_01901"/>
<sequence>MTQVAQDEKRYRWIGAAVALVALAGWLVALYFWSAAGEARDRLAQHVTLHGTTQELEQQITTLRAQTQEARTMRDTAFGERDTLSTELDQMRRDFTTLDQDSTALRSSNASLQSALDEGRQNLSEITAALSETQDRATEATQELSDIGARLETARAQEAALRSTLSALNAQAASLTAQAADAEDRIQAARDAEATLEQRQQSARDAQAEIESTRARLQAAVARLSQQRDALVDDAQAARAQVQALHGVTRDLAALLARRSDDLQTIEARISSTQQVSGLALATAYAHDNIRIRFAPDGAFTMRNTRTGRAVTGDYTLSAGQITFDGVAGDTGSAAFPMRCALSIRQDGFALADDDGSCALLDGMDFTRAEG</sequence>
<dbReference type="Proteomes" id="UP000195273">
    <property type="component" value="Chromosome"/>
</dbReference>
<keyword evidence="1" id="KW-0175">Coiled coil</keyword>
<evidence type="ECO:0000256" key="2">
    <source>
        <dbReference type="SAM" id="Phobius"/>
    </source>
</evidence>
<dbReference type="EMBL" id="CP021431">
    <property type="protein sequence ID" value="ARU01214.1"/>
    <property type="molecule type" value="Genomic_DNA"/>
</dbReference>
<dbReference type="AlphaFoldDB" id="A0A1Y0EC86"/>
<feature type="transmembrane region" description="Helical" evidence="2">
    <location>
        <begin position="12"/>
        <end position="33"/>
    </location>
</feature>
<keyword evidence="2" id="KW-0812">Transmembrane</keyword>
<feature type="coiled-coil region" evidence="1">
    <location>
        <begin position="116"/>
        <end position="241"/>
    </location>
</feature>
<keyword evidence="2" id="KW-0472">Membrane</keyword>
<dbReference type="Gene3D" id="1.10.287.1490">
    <property type="match status" value="1"/>
</dbReference>
<keyword evidence="4" id="KW-1185">Reference proteome</keyword>
<proteinExistence type="predicted"/>
<dbReference type="RefSeq" id="WP_087207839.1">
    <property type="nucleotide sequence ID" value="NZ_CP021431.1"/>
</dbReference>
<reference evidence="3 4" key="1">
    <citation type="submission" date="2017-05" db="EMBL/GenBank/DDBJ databases">
        <title>Genome Sequence of Loktanella vestfoldensis Strain SMR4r Isolated from a Culture of the Diatom Skeletonema marinoi.</title>
        <authorList>
            <person name="Topel M."/>
            <person name="Pinder M.I.M."/>
            <person name="Johansson O.N."/>
            <person name="Kourtchenko O."/>
            <person name="Godhe A."/>
            <person name="Clarke A.K."/>
        </authorList>
    </citation>
    <scope>NUCLEOTIDE SEQUENCE [LARGE SCALE GENOMIC DNA]</scope>
    <source>
        <strain evidence="3 4">SMR4r</strain>
    </source>
</reference>
<accession>A0A1Y0EC86</accession>
<evidence type="ECO:0000313" key="3">
    <source>
        <dbReference type="EMBL" id="ARU01214.1"/>
    </source>
</evidence>
<protein>
    <submittedName>
        <fullName evidence="3">Chromosome segregation protein</fullName>
    </submittedName>
</protein>
<evidence type="ECO:0000313" key="4">
    <source>
        <dbReference type="Proteomes" id="UP000195273"/>
    </source>
</evidence>